<name>A0A6G9RP35_9ENTR</name>
<keyword evidence="2" id="KW-1185">Reference proteome</keyword>
<protein>
    <submittedName>
        <fullName evidence="1">Uncharacterized protein</fullName>
    </submittedName>
</protein>
<evidence type="ECO:0000313" key="2">
    <source>
        <dbReference type="Proteomes" id="UP000503580"/>
    </source>
</evidence>
<dbReference type="KEGG" id="kgn:GY169_12335"/>
<sequence length="84" mass="9453">MKDALTKQHTSIIGEIDESGFDNQVFVLANGDFAPVQLNYKFRFFPLRKNGQLSSKRTIADTSVRMNYCPLCGTKFEGETTISN</sequence>
<gene>
    <name evidence="1" type="ORF">GY169_12335</name>
</gene>
<proteinExistence type="predicted"/>
<dbReference type="EMBL" id="CP050321">
    <property type="protein sequence ID" value="QIR27541.1"/>
    <property type="molecule type" value="Genomic_DNA"/>
</dbReference>
<accession>A0A6G9RP35</accession>
<organism evidence="1 2">
    <name type="scientific">Kluyvera genomosp. 3</name>
    <dbReference type="NCBI Taxonomy" id="2774055"/>
    <lineage>
        <taxon>Bacteria</taxon>
        <taxon>Pseudomonadati</taxon>
        <taxon>Pseudomonadota</taxon>
        <taxon>Gammaproteobacteria</taxon>
        <taxon>Enterobacterales</taxon>
        <taxon>Enterobacteriaceae</taxon>
        <taxon>Kluyvera</taxon>
    </lineage>
</organism>
<evidence type="ECO:0000313" key="1">
    <source>
        <dbReference type="EMBL" id="QIR27541.1"/>
    </source>
</evidence>
<dbReference type="AlphaFoldDB" id="A0A6G9RP35"/>
<reference evidence="1 2" key="1">
    <citation type="submission" date="2020-02" db="EMBL/GenBank/DDBJ databases">
        <title>Whole genome PO2S7.</title>
        <authorList>
            <person name="Singha K.M."/>
        </authorList>
    </citation>
    <scope>NUCLEOTIDE SEQUENCE [LARGE SCALE GENOMIC DNA]</scope>
    <source>
        <strain evidence="1 2">PO2S7</strain>
    </source>
</reference>
<dbReference type="Proteomes" id="UP000503580">
    <property type="component" value="Chromosome"/>
</dbReference>
<dbReference type="RefSeq" id="WP_167575919.1">
    <property type="nucleotide sequence ID" value="NZ_CP050321.1"/>
</dbReference>